<dbReference type="InterPro" id="IPR041677">
    <property type="entry name" value="DNA2/NAM7_AAA_11"/>
</dbReference>
<evidence type="ECO:0000313" key="9">
    <source>
        <dbReference type="EMBL" id="KAF4660193.1"/>
    </source>
</evidence>
<feature type="compositionally biased region" description="Basic and acidic residues" evidence="6">
    <location>
        <begin position="328"/>
        <end position="340"/>
    </location>
</feature>
<dbReference type="Pfam" id="PF06201">
    <property type="entry name" value="PITH"/>
    <property type="match status" value="1"/>
</dbReference>
<dbReference type="Proteomes" id="UP000572268">
    <property type="component" value="Unassembled WGS sequence"/>
</dbReference>
<dbReference type="InterPro" id="IPR008979">
    <property type="entry name" value="Galactose-bd-like_sf"/>
</dbReference>
<evidence type="ECO:0000259" key="8">
    <source>
        <dbReference type="PROSITE" id="PS51532"/>
    </source>
</evidence>
<accession>A0A7J6LLZ1</accession>
<reference evidence="9 10" key="1">
    <citation type="submission" date="2020-04" db="EMBL/GenBank/DDBJ databases">
        <title>Perkinsus olseni comparative genomics.</title>
        <authorList>
            <person name="Bogema D.R."/>
        </authorList>
    </citation>
    <scope>NUCLEOTIDE SEQUENCE [LARGE SCALE GENOMIC DNA]</scope>
    <source>
        <strain evidence="9">ATCC PRA-31</strain>
    </source>
</reference>
<dbReference type="InterPro" id="IPR032174">
    <property type="entry name" value="Aquarius_N"/>
</dbReference>
<dbReference type="GO" id="GO:0003729">
    <property type="term" value="F:mRNA binding"/>
    <property type="evidence" value="ECO:0007669"/>
    <property type="project" value="TreeGrafter"/>
</dbReference>
<dbReference type="InterPro" id="IPR003653">
    <property type="entry name" value="Peptidase_C48_C"/>
</dbReference>
<dbReference type="GO" id="GO:0004386">
    <property type="term" value="F:helicase activity"/>
    <property type="evidence" value="ECO:0007669"/>
    <property type="project" value="InterPro"/>
</dbReference>
<dbReference type="Pfam" id="PF16399">
    <property type="entry name" value="Aquarius_N_1st"/>
    <property type="match status" value="1"/>
</dbReference>
<dbReference type="InterPro" id="IPR000408">
    <property type="entry name" value="Reg_chr_condens"/>
</dbReference>
<feature type="compositionally biased region" description="Basic and acidic residues" evidence="6">
    <location>
        <begin position="2528"/>
        <end position="2542"/>
    </location>
</feature>
<dbReference type="PROSITE" id="PS00626">
    <property type="entry name" value="RCC1_2"/>
    <property type="match status" value="1"/>
</dbReference>
<keyword evidence="3" id="KW-0378">Hydrolase</keyword>
<dbReference type="SUPFAM" id="SSF50985">
    <property type="entry name" value="RCC1/BLIP-II"/>
    <property type="match status" value="1"/>
</dbReference>
<feature type="region of interest" description="Disordered" evidence="6">
    <location>
        <begin position="2299"/>
        <end position="2323"/>
    </location>
</feature>
<protein>
    <recommendedName>
        <fullName evidence="11">Ubiquitin-like protease family profile domain-containing protein</fullName>
    </recommendedName>
</protein>
<feature type="region of interest" description="Disordered" evidence="6">
    <location>
        <begin position="1477"/>
        <end position="1537"/>
    </location>
</feature>
<sequence length="3030" mass="341876">MSSTLPPTKPVGKIESAGVNDKRGGSSWQRLGSFIANTFKSLVSSRKRPRVDDDTPEEHKSDGHNQCGPSRESPSALVKPARRRSNTMLNNKNVIRNGYSRRSTSDNAAAAGAVLLDIEACLPSYGLYMDTFPGPPPASHTIDSAAVRSRLSLGSIRSAADQPQPPSIRRRASGPASALWPGPSTRVDEAEWRRRVDDLQMRNDMLTSACLHSLHFNGGAETGHHPVMAVERSPIMRFSRGIEKIMTKKQSWRHRSLAVDDTPILGIPTLGQGAATEQNRPNKEYTLDEYRHAAEQSAASEGYIVKMEEFEKKKTDLQEHYDKLKTQELSLRSKEEKRAPEVAVEPSADHSAPRRPSWMLLTEEERMDARALLCRTGSELLAPKQYNIDITAHSLSCLQQGRWLNDEVVNYYFMMLQDRSDRSQGKLPRTFLWNSFFWQKLSSNASGAYSYKSVARWSKRRHADIFSFERMIVPIHVGKTHWALGVVDLKECTLSYYDSLGASHPKFYDYISRYIEDEHKDKNSHTPLRKPSEWQRRDAVITPTCIVPRQNNSNDCGVFMCMFAEAVSGGSRSRVVLAPLAAPLAAAAAAVMVGRTSKLALAEEKDAPQIDGKPRDHGRGQVVWMFGDRSCIPYGAGSDLTRPTPIEWFSLHDCMWKQVALGKRFGAARDEKGRVYVWGQKKVAELPEADKRRLRRMELPIPEGAYVPPLLLKSLQGHEAVDLQISEDRVFVLTSRGRVVTWSIEDLLNSADDSETTAVASIQPTEFEGLPTIKWWWVPRGWGNAIRCMSVGRRHAGFIDDYGHTYMVGDNTFGQCGRKIKAKNVNPEDGTLMPIQESREPPEWFKDPAKPLLSVPGKASQVSCGGRHTMVLGEDGRVWAFGDDSRIQLALGDTRSKPQDMMGPGKRGWQSIYNMGDEKMHRLEDNNPHAPRVQYSYYDPHCQWRPKLTQQPPPRSGKPFTSPLWVHLGNKISVFCHEDEPDWASKRPPEESQEGLSILDEEKARRSKDVECNILFACGENLYGECGRNTQRHQQALYPVRLPKFTKVEEVRCGSHHCLCRLVDGTVYTWGKNQHGQGGVGNRATICPPAAVLGSRQRGPLRRDVETNNSAARREAQAEAKHVSDTSYIPFDEKDMIPVPEPQTWQQKLESWMADMKHMFITEPSMPELEKESKPSEHTGILERSQLTTEEQLPWRPIHVAAGGNGSAIIAVWEQSVADAIFEERERQKQENAALLLQQMAELEKRKEALAAGLFPDPMPGCHGGGACNCRNDEEANDVPGITWLNPYVSLQQTVAFGEAEAGTCVELFRSYSQRLDDSKVCRSEEDDPNIVIQVVFECPVKITSLLIIGGANGHSPTKLRLLANHPNPDFSTITECGWETQALDLIEDFCGAVEYPVKVAKFAHVSSLSMHFAANERPEDDEDISTILHWIGIKGVASGTKRSAVVSVYESQANVKDHEVKDDALAFIVQWFGVPSKMNPPGQPPPPSSTRQTPPAKRKGAQRSGNSGKGRGSSGKSKGGQQSSVQKQGRATVALTTKDLEKDPFAKFAEKWAKGTPKKVDASFIEDVATKLKEVEYDTKKMSILEYSGYLEKYLWPLFDSDKATDSHVFSVILMMNEKFRTCTFQPWDSLTASTDDSEKIDAFFQRVFKLTDLEVREKAMWIQFLDNAFLSLEVDAVCQSCLRLVGLPCWMTLSDSYREFALREAQTRVQKRFKSMKKKYSDAEPGSRKYLEIHFIPDLIDNFFDWMEGLTELTKAGITYMERFIEFLIDLESQLPTRRFTRPLLHDRMFLDRAKAYDIVRSNPDSLKLFLQLVDILDFYENFEVNDYTAEHLDKTHVEQRLYFTHDHFRQVCFDVPEDKEPVRGLGLLAARNLDTEGKITAALSRISDDDLVDLCAAACRVDRSKLLEYSHALDPQDSNEDAPSGTKKKSRGSMSRLRKLCVDALVHDLAGRRSQLEYINRLPLFPDEKVLWDPNLVPSEHYSGEYSLALPKLNLQFLTISDYLLRNFKLYRLESTYEIRGDFEDVIPRLNMARQTADGPPRIMGQSRMAVELKGITIVNVRSPKVGEDIPSEVRAEITYSLRNVLPHVKREWDELREHDCVFMLAIDPPTRGKGFKPKSLRELTISEFPEYYGIKKVRGAVVIELLDEEGNILSEYNKKEPVGDLRTLKVHLDCAQYAADLNNMEAEIYSQFNVLVRRKAKENNFRSVLATIRGLMSSPDTVIPDWLHDLFLGYGDPSSANYRQLNPSRSTIDFRDTFVTKEHLLQVYPNCDMTEADQPPYQVFFAPEEKKDGTSIESVKAKSVTPEIRSPFPQHQPKKNAVPFTKTQVEAIRSGVSIGLTMVVGPPGTGKTDVAVQIVNLLYHNNPNQKTLLIAHSNQALNDLFTKIQQLDIPGSRLLRLGRGQELLELDEDYSKMGRVSYMLQMRLDLLEEVKKLAVELGQSPEDNAFSVENAMQFYRFHVVRAWQEYSAAVAAYMTEGSSSEKQEEAKNAIVDARQKKRERAEEDEVMTSAPMPGKIGNDASKDEQSRKEADKAALENRSMAEIMFPFKRYFASGIEGKWSNDIQKDFELATICWRHIEDMFARLEETHPFELLRNSHDRGIYLLTTHAKIVAMTCTHAALVRDTLLKLSFQYDNIVMEEAGQVLEIETFIPMLLQKKSSVDSKSSRLKRVVLIGDHQQLPPVVKNRAFQRYGRLDQSLFARFVRLKSPTVNLDMQGRTRPSIANLYRWRYPGLGDLPNTRTGKEYNEAANTGLTYDYQFIDVPDFEGQGESSPSPYFYQNLGEAEYCVAMFMYMRLLGYPADKITILATYNGQKHLIRDVIKSRCSWNPLFGQPKTITTVDRYQGQQNDYVIVSLVRTNHVGHIRDIRRLTVALSRARFGLYILGRLSLFRDCLEMAPVFKLLLADGRPTKLSLQLRDNNGKYPTSRSLKDTAEATLVTDVKDMWNVIHGVVNAQAAALDKTSAPAKSSDIEEAKGAVAQGQQSSNQHAPTAESSETTAMDKPTTAKCDGTGEDEAMPQAKD</sequence>
<dbReference type="InterPro" id="IPR045055">
    <property type="entry name" value="DNA2/NAM7-like"/>
</dbReference>
<evidence type="ECO:0000256" key="6">
    <source>
        <dbReference type="SAM" id="MobiDB-lite"/>
    </source>
</evidence>
<feature type="region of interest" description="Disordered" evidence="6">
    <location>
        <begin position="2972"/>
        <end position="3030"/>
    </location>
</feature>
<evidence type="ECO:0008006" key="11">
    <source>
        <dbReference type="Google" id="ProtNLM"/>
    </source>
</evidence>
<dbReference type="PANTHER" id="PTHR10887">
    <property type="entry name" value="DNA2/NAM7 HELICASE FAMILY"/>
    <property type="match status" value="1"/>
</dbReference>
<evidence type="ECO:0000256" key="2">
    <source>
        <dbReference type="ARBA" id="ARBA00022670"/>
    </source>
</evidence>
<dbReference type="CDD" id="cd17935">
    <property type="entry name" value="EEXXQc_AQR"/>
    <property type="match status" value="1"/>
</dbReference>
<feature type="region of interest" description="Disordered" evidence="6">
    <location>
        <begin position="2485"/>
        <end position="2542"/>
    </location>
</feature>
<dbReference type="Gene3D" id="3.40.50.300">
    <property type="entry name" value="P-loop containing nucleotide triphosphate hydrolases"/>
    <property type="match status" value="2"/>
</dbReference>
<dbReference type="Pfam" id="PF13540">
    <property type="entry name" value="RCC1_2"/>
    <property type="match status" value="1"/>
</dbReference>
<dbReference type="Pfam" id="PF21143">
    <property type="entry name" value="Aquarius_N_2nd"/>
    <property type="match status" value="1"/>
</dbReference>
<proteinExistence type="inferred from homology"/>
<dbReference type="GO" id="GO:0008234">
    <property type="term" value="F:cysteine-type peptidase activity"/>
    <property type="evidence" value="ECO:0007669"/>
    <property type="project" value="InterPro"/>
</dbReference>
<feature type="region of interest" description="Disordered" evidence="6">
    <location>
        <begin position="1917"/>
        <end position="1936"/>
    </location>
</feature>
<dbReference type="InterPro" id="IPR010400">
    <property type="entry name" value="PITH_dom"/>
</dbReference>
<evidence type="ECO:0000256" key="3">
    <source>
        <dbReference type="ARBA" id="ARBA00022801"/>
    </source>
</evidence>
<dbReference type="Gene3D" id="2.60.120.470">
    <property type="entry name" value="PITH domain"/>
    <property type="match status" value="1"/>
</dbReference>
<dbReference type="InterPro" id="IPR047187">
    <property type="entry name" value="SF1_C_Upf1"/>
</dbReference>
<dbReference type="CDD" id="cd18808">
    <property type="entry name" value="SF1_C_Upf1"/>
    <property type="match status" value="1"/>
</dbReference>
<organism evidence="9 10">
    <name type="scientific">Perkinsus olseni</name>
    <name type="common">Perkinsus atlanticus</name>
    <dbReference type="NCBI Taxonomy" id="32597"/>
    <lineage>
        <taxon>Eukaryota</taxon>
        <taxon>Sar</taxon>
        <taxon>Alveolata</taxon>
        <taxon>Perkinsozoa</taxon>
        <taxon>Perkinsea</taxon>
        <taxon>Perkinsida</taxon>
        <taxon>Perkinsidae</taxon>
        <taxon>Perkinsus</taxon>
    </lineage>
</organism>
<dbReference type="FunFam" id="3.40.50.300:FF:002863">
    <property type="entry name" value="Pre-mRNA-splicing factor cwf11"/>
    <property type="match status" value="1"/>
</dbReference>
<evidence type="ECO:0000313" key="10">
    <source>
        <dbReference type="Proteomes" id="UP000572268"/>
    </source>
</evidence>
<dbReference type="PROSITE" id="PS51532">
    <property type="entry name" value="PITH"/>
    <property type="match status" value="1"/>
</dbReference>
<name>A0A7J6LLZ1_PEROL</name>
<dbReference type="EMBL" id="JABANN010000399">
    <property type="protein sequence ID" value="KAF4660193.1"/>
    <property type="molecule type" value="Genomic_DNA"/>
</dbReference>
<feature type="coiled-coil region" evidence="5">
    <location>
        <begin position="1226"/>
        <end position="1253"/>
    </location>
</feature>
<feature type="region of interest" description="Disordered" evidence="6">
    <location>
        <begin position="1"/>
        <end position="27"/>
    </location>
</feature>
<dbReference type="InterPro" id="IPR038765">
    <property type="entry name" value="Papain-like_cys_pep_sf"/>
</dbReference>
<dbReference type="InterPro" id="IPR048966">
    <property type="entry name" value="Aquarius_b-barrel"/>
</dbReference>
<feature type="region of interest" description="Disordered" evidence="6">
    <location>
        <begin position="328"/>
        <end position="354"/>
    </location>
</feature>
<dbReference type="InterPro" id="IPR041679">
    <property type="entry name" value="DNA2/NAM7-like_C"/>
</dbReference>
<feature type="domain" description="Ubiquitin-like protease family profile" evidence="7">
    <location>
        <begin position="388"/>
        <end position="567"/>
    </location>
</feature>
<comment type="caution">
    <text evidence="9">The sequence shown here is derived from an EMBL/GenBank/DDBJ whole genome shotgun (WGS) entry which is preliminary data.</text>
</comment>
<evidence type="ECO:0000256" key="4">
    <source>
        <dbReference type="PROSITE-ProRule" id="PRU00235"/>
    </source>
</evidence>
<dbReference type="InterPro" id="IPR027417">
    <property type="entry name" value="P-loop_NTPase"/>
</dbReference>
<evidence type="ECO:0000256" key="1">
    <source>
        <dbReference type="ARBA" id="ARBA00005234"/>
    </source>
</evidence>
<feature type="compositionally biased region" description="Polar residues" evidence="6">
    <location>
        <begin position="2988"/>
        <end position="3006"/>
    </location>
</feature>
<dbReference type="Pfam" id="PF02902">
    <property type="entry name" value="Peptidase_C48"/>
    <property type="match status" value="1"/>
</dbReference>
<feature type="repeat" description="RCC1" evidence="4">
    <location>
        <begin position="1013"/>
        <end position="1064"/>
    </location>
</feature>
<feature type="compositionally biased region" description="Basic and acidic residues" evidence="6">
    <location>
        <begin position="50"/>
        <end position="63"/>
    </location>
</feature>
<dbReference type="InterPro" id="IPR009091">
    <property type="entry name" value="RCC1/BLIP-II"/>
</dbReference>
<evidence type="ECO:0000256" key="5">
    <source>
        <dbReference type="SAM" id="Coils"/>
    </source>
</evidence>
<dbReference type="SUPFAM" id="SSF49785">
    <property type="entry name" value="Galactose-binding domain-like"/>
    <property type="match status" value="1"/>
</dbReference>
<dbReference type="Pfam" id="PF00415">
    <property type="entry name" value="RCC1"/>
    <property type="match status" value="1"/>
</dbReference>
<dbReference type="PANTHER" id="PTHR10887:SF5">
    <property type="entry name" value="RNA HELICASE AQUARIUS"/>
    <property type="match status" value="1"/>
</dbReference>
<keyword evidence="5" id="KW-0175">Coiled coil</keyword>
<feature type="compositionally biased region" description="Polar residues" evidence="6">
    <location>
        <begin position="86"/>
        <end position="99"/>
    </location>
</feature>
<dbReference type="GO" id="GO:0006508">
    <property type="term" value="P:proteolysis"/>
    <property type="evidence" value="ECO:0007669"/>
    <property type="project" value="UniProtKB-KW"/>
</dbReference>
<dbReference type="Gene3D" id="2.130.10.30">
    <property type="entry name" value="Regulator of chromosome condensation 1/beta-lactamase-inhibitor protein II"/>
    <property type="match status" value="2"/>
</dbReference>
<evidence type="ECO:0000259" key="7">
    <source>
        <dbReference type="PROSITE" id="PS50600"/>
    </source>
</evidence>
<keyword evidence="2" id="KW-0645">Protease</keyword>
<dbReference type="Gene3D" id="3.40.395.10">
    <property type="entry name" value="Adenoviral Proteinase, Chain A"/>
    <property type="match status" value="1"/>
</dbReference>
<feature type="region of interest" description="Disordered" evidence="6">
    <location>
        <begin position="156"/>
        <end position="184"/>
    </location>
</feature>
<dbReference type="SUPFAM" id="SSF52540">
    <property type="entry name" value="P-loop containing nucleoside triphosphate hydrolases"/>
    <property type="match status" value="1"/>
</dbReference>
<feature type="domain" description="PITH" evidence="8">
    <location>
        <begin position="1274"/>
        <end position="1454"/>
    </location>
</feature>
<dbReference type="Pfam" id="PF13086">
    <property type="entry name" value="AAA_11"/>
    <property type="match status" value="1"/>
</dbReference>
<dbReference type="GO" id="GO:0005737">
    <property type="term" value="C:cytoplasm"/>
    <property type="evidence" value="ECO:0007669"/>
    <property type="project" value="UniProtKB-ARBA"/>
</dbReference>
<dbReference type="PROSITE" id="PS50600">
    <property type="entry name" value="ULP_PROTEASE"/>
    <property type="match status" value="1"/>
</dbReference>
<feature type="repeat" description="RCC1" evidence="4">
    <location>
        <begin position="803"/>
        <end position="875"/>
    </location>
</feature>
<comment type="similarity">
    <text evidence="1">Belongs to the peptidase C48 family.</text>
</comment>
<dbReference type="GO" id="GO:0071013">
    <property type="term" value="C:catalytic step 2 spliceosome"/>
    <property type="evidence" value="ECO:0007669"/>
    <property type="project" value="TreeGrafter"/>
</dbReference>
<dbReference type="SUPFAM" id="SSF54001">
    <property type="entry name" value="Cysteine proteinases"/>
    <property type="match status" value="1"/>
</dbReference>
<dbReference type="Pfam" id="PF13087">
    <property type="entry name" value="AAA_12"/>
    <property type="match status" value="1"/>
</dbReference>
<dbReference type="PROSITE" id="PS50012">
    <property type="entry name" value="RCC1_3"/>
    <property type="match status" value="2"/>
</dbReference>
<gene>
    <name evidence="9" type="ORF">FOL46_006224</name>
</gene>
<feature type="region of interest" description="Disordered" evidence="6">
    <location>
        <begin position="43"/>
        <end position="99"/>
    </location>
</feature>
<feature type="compositionally biased region" description="Low complexity" evidence="6">
    <location>
        <begin position="1515"/>
        <end position="1531"/>
    </location>
</feature>
<dbReference type="InterPro" id="IPR037047">
    <property type="entry name" value="PITH_dom_sf"/>
</dbReference>